<evidence type="ECO:0000256" key="4">
    <source>
        <dbReference type="SAM" id="Phobius"/>
    </source>
</evidence>
<reference evidence="6 7" key="1">
    <citation type="submission" date="2019-08" db="EMBL/GenBank/DDBJ databases">
        <title>Selenomonas sp. mPRGC5 and Selenomonas sp. mPRGC8 isolated from ruminal fluid of dairy goat (Capra hircus).</title>
        <authorList>
            <person name="Poothong S."/>
            <person name="Nuengjamnong C."/>
            <person name="Tanasupawat S."/>
        </authorList>
    </citation>
    <scope>NUCLEOTIDE SEQUENCE [LARGE SCALE GENOMIC DNA]</scope>
    <source>
        <strain evidence="7">mPRGC5</strain>
    </source>
</reference>
<dbReference type="Pfam" id="PF04610">
    <property type="entry name" value="TrbL"/>
    <property type="match status" value="1"/>
</dbReference>
<feature type="transmembrane region" description="Helical" evidence="4">
    <location>
        <begin position="253"/>
        <end position="272"/>
    </location>
</feature>
<proteinExistence type="predicted"/>
<protein>
    <submittedName>
        <fullName evidence="6">Conjugal transfer protein TrbL</fullName>
    </submittedName>
</protein>
<sequence length="489" mass="51918">MAMAILALMLVLGISSTALAASSDSIVAGGTGLGGNFDKQLAVIGGTFVTLAKVMVLIMTAVAAIMVGWGIEDGKKTIWSWLLGAGLAINFGAFLTETGIVDMASSAGHGPAVPHFYEPDVKEKVADMDILSGFMDSYLNGVIKPGSQAILSPCLKLLLILTILEVGWEMSFKLISGDKVKYLMSVIIKMGIFMFLMMNWIDLMGALGQGFQQIGFLAGGAGSDGADLKPDSIYKNGFQIFTTFWEKSSFKSIGLVLLNLVGLLTVVIAMILTSIEMFMARIEFYTMALITIPLLPFIMLNKFAFLAEKAIGGMFNLAIKLSVISFISAMAIPFMMTFQTKMAAAKDPWTQPALLFQAVLAALVIYLLTKKIPELVTSLLNGQPNLAGSGMMDMAKGAAMSAANAAATASGARGAVRAASAIASATGHGGVKGTLAELGKSKLMSTAPVARYRQAIENMDNLKRNTGEAMLKNLSKGRYARKNLDKDFK</sequence>
<feature type="transmembrane region" description="Helical" evidence="4">
    <location>
        <begin position="78"/>
        <end position="96"/>
    </location>
</feature>
<dbReference type="AlphaFoldDB" id="A0A5D6VY84"/>
<evidence type="ECO:0000256" key="3">
    <source>
        <dbReference type="ARBA" id="ARBA00023136"/>
    </source>
</evidence>
<dbReference type="Proteomes" id="UP000323646">
    <property type="component" value="Unassembled WGS sequence"/>
</dbReference>
<organism evidence="6 7">
    <name type="scientific">Selenomonas ruminis</name>
    <dbReference type="NCBI Taxonomy" id="2593411"/>
    <lineage>
        <taxon>Bacteria</taxon>
        <taxon>Bacillati</taxon>
        <taxon>Bacillota</taxon>
        <taxon>Negativicutes</taxon>
        <taxon>Selenomonadales</taxon>
        <taxon>Selenomonadaceae</taxon>
        <taxon>Selenomonas</taxon>
    </lineage>
</organism>
<dbReference type="EMBL" id="VTOY01000014">
    <property type="protein sequence ID" value="TYZ20470.1"/>
    <property type="molecule type" value="Genomic_DNA"/>
</dbReference>
<feature type="signal peptide" evidence="5">
    <location>
        <begin position="1"/>
        <end position="20"/>
    </location>
</feature>
<keyword evidence="7" id="KW-1185">Reference proteome</keyword>
<keyword evidence="2 4" id="KW-1133">Transmembrane helix</keyword>
<feature type="transmembrane region" description="Helical" evidence="4">
    <location>
        <begin position="317"/>
        <end position="337"/>
    </location>
</feature>
<name>A0A5D6VY84_9FIRM</name>
<gene>
    <name evidence="6" type="ORF">FZ040_11660</name>
</gene>
<feature type="transmembrane region" description="Helical" evidence="4">
    <location>
        <begin position="180"/>
        <end position="201"/>
    </location>
</feature>
<dbReference type="InterPro" id="IPR007688">
    <property type="entry name" value="Conjugal_tfr_TrbL/VirB6"/>
</dbReference>
<feature type="chain" id="PRO_5022787128" evidence="5">
    <location>
        <begin position="21"/>
        <end position="489"/>
    </location>
</feature>
<keyword evidence="5" id="KW-0732">Signal</keyword>
<keyword evidence="3 4" id="KW-0472">Membrane</keyword>
<keyword evidence="1 4" id="KW-0812">Transmembrane</keyword>
<dbReference type="GO" id="GO:0030255">
    <property type="term" value="P:protein secretion by the type IV secretion system"/>
    <property type="evidence" value="ECO:0007669"/>
    <property type="project" value="InterPro"/>
</dbReference>
<dbReference type="OrthoDB" id="9788052at2"/>
<comment type="caution">
    <text evidence="6">The sequence shown here is derived from an EMBL/GenBank/DDBJ whole genome shotgun (WGS) entry which is preliminary data.</text>
</comment>
<feature type="transmembrane region" description="Helical" evidence="4">
    <location>
        <begin position="44"/>
        <end position="71"/>
    </location>
</feature>
<feature type="transmembrane region" description="Helical" evidence="4">
    <location>
        <begin position="349"/>
        <end position="368"/>
    </location>
</feature>
<evidence type="ECO:0000313" key="6">
    <source>
        <dbReference type="EMBL" id="TYZ20470.1"/>
    </source>
</evidence>
<evidence type="ECO:0000256" key="1">
    <source>
        <dbReference type="ARBA" id="ARBA00022692"/>
    </source>
</evidence>
<evidence type="ECO:0000256" key="2">
    <source>
        <dbReference type="ARBA" id="ARBA00022989"/>
    </source>
</evidence>
<accession>A0A5D6VY84</accession>
<evidence type="ECO:0000313" key="7">
    <source>
        <dbReference type="Proteomes" id="UP000323646"/>
    </source>
</evidence>
<evidence type="ECO:0000256" key="5">
    <source>
        <dbReference type="SAM" id="SignalP"/>
    </source>
</evidence>
<feature type="transmembrane region" description="Helical" evidence="4">
    <location>
        <begin position="284"/>
        <end position="305"/>
    </location>
</feature>